<evidence type="ECO:0000256" key="1">
    <source>
        <dbReference type="SAM" id="MobiDB-lite"/>
    </source>
</evidence>
<feature type="non-terminal residue" evidence="2">
    <location>
        <position position="140"/>
    </location>
</feature>
<organism evidence="2">
    <name type="scientific">marine sediment metagenome</name>
    <dbReference type="NCBI Taxonomy" id="412755"/>
    <lineage>
        <taxon>unclassified sequences</taxon>
        <taxon>metagenomes</taxon>
        <taxon>ecological metagenomes</taxon>
    </lineage>
</organism>
<feature type="compositionally biased region" description="Basic and acidic residues" evidence="1">
    <location>
        <begin position="1"/>
        <end position="19"/>
    </location>
</feature>
<protein>
    <submittedName>
        <fullName evidence="2">Uncharacterized protein</fullName>
    </submittedName>
</protein>
<dbReference type="EMBL" id="BARW01030723">
    <property type="protein sequence ID" value="GAJ09042.1"/>
    <property type="molecule type" value="Genomic_DNA"/>
</dbReference>
<feature type="region of interest" description="Disordered" evidence="1">
    <location>
        <begin position="1"/>
        <end position="28"/>
    </location>
</feature>
<accession>X1UZQ1</accession>
<proteinExistence type="predicted"/>
<dbReference type="AlphaFoldDB" id="X1UZQ1"/>
<name>X1UZQ1_9ZZZZ</name>
<comment type="caution">
    <text evidence="2">The sequence shown here is derived from an EMBL/GenBank/DDBJ whole genome shotgun (WGS) entry which is preliminary data.</text>
</comment>
<sequence>MKEEDKTPWPEDPKEDKIPFFESEPEDPVIPWELPADPAEDPEEEIPFFDKEDIEVKPEDRMFNDFLAWEKASRDTIDFKKIYVDITGDLIAGLLLSQIIYWHLPNKDGETKLRVIKKNRPCIAKARHDWWDEARISVKH</sequence>
<gene>
    <name evidence="2" type="ORF">S12H4_49053</name>
</gene>
<reference evidence="2" key="1">
    <citation type="journal article" date="2014" name="Front. Microbiol.">
        <title>High frequency of phylogenetically diverse reductive dehalogenase-homologous genes in deep subseafloor sedimentary metagenomes.</title>
        <authorList>
            <person name="Kawai M."/>
            <person name="Futagami T."/>
            <person name="Toyoda A."/>
            <person name="Takaki Y."/>
            <person name="Nishi S."/>
            <person name="Hori S."/>
            <person name="Arai W."/>
            <person name="Tsubouchi T."/>
            <person name="Morono Y."/>
            <person name="Uchiyama I."/>
            <person name="Ito T."/>
            <person name="Fujiyama A."/>
            <person name="Inagaki F."/>
            <person name="Takami H."/>
        </authorList>
    </citation>
    <scope>NUCLEOTIDE SEQUENCE</scope>
    <source>
        <strain evidence="2">Expedition CK06-06</strain>
    </source>
</reference>
<evidence type="ECO:0000313" key="2">
    <source>
        <dbReference type="EMBL" id="GAJ09042.1"/>
    </source>
</evidence>